<dbReference type="GO" id="GO:0103026">
    <property type="term" value="F:fructose-1-phosphatase activity"/>
    <property type="evidence" value="ECO:0007669"/>
    <property type="project" value="RHEA"/>
</dbReference>
<evidence type="ECO:0000259" key="8">
    <source>
        <dbReference type="Pfam" id="PF01937"/>
    </source>
</evidence>
<protein>
    <recommendedName>
        <fullName evidence="7">Sugar phosphate phosphatase</fullName>
        <ecNumber evidence="7">3.1.3.-</ecNumber>
    </recommendedName>
</protein>
<reference evidence="9 10" key="1">
    <citation type="submission" date="2013-05" db="EMBL/GenBank/DDBJ databases">
        <title>Drechslerella stenobrocha genome reveals carnivorous origination and mechanical trapping mechanism of predatory fungi.</title>
        <authorList>
            <person name="Liu X."/>
            <person name="Zhang W."/>
            <person name="Liu K."/>
        </authorList>
    </citation>
    <scope>NUCLEOTIDE SEQUENCE [LARGE SCALE GENOMIC DNA]</scope>
    <source>
        <strain evidence="9 10">248</strain>
    </source>
</reference>
<dbReference type="EMBL" id="KI966408">
    <property type="protein sequence ID" value="EWC47698.1"/>
    <property type="molecule type" value="Genomic_DNA"/>
</dbReference>
<evidence type="ECO:0000256" key="5">
    <source>
        <dbReference type="ARBA" id="ARBA00023211"/>
    </source>
</evidence>
<evidence type="ECO:0000256" key="1">
    <source>
        <dbReference type="ARBA" id="ARBA00001326"/>
    </source>
</evidence>
<dbReference type="Gene3D" id="3.40.50.10880">
    <property type="entry name" value="Uncharacterised protein PF01937, DUF89, domain 3"/>
    <property type="match status" value="1"/>
</dbReference>
<comment type="cofactor">
    <cofactor evidence="7">
        <name>Mn(2+)</name>
        <dbReference type="ChEBI" id="CHEBI:29035"/>
    </cofactor>
    <cofactor evidence="7">
        <name>Ni(2+)</name>
        <dbReference type="ChEBI" id="CHEBI:49786"/>
    </cofactor>
</comment>
<dbReference type="EC" id="3.1.3.-" evidence="7"/>
<proteinExistence type="inferred from homology"/>
<evidence type="ECO:0000256" key="4">
    <source>
        <dbReference type="ARBA" id="ARBA00022801"/>
    </source>
</evidence>
<evidence type="ECO:0000256" key="2">
    <source>
        <dbReference type="ARBA" id="ARBA00009519"/>
    </source>
</evidence>
<accession>W7I6A8</accession>
<evidence type="ECO:0000256" key="7">
    <source>
        <dbReference type="RuleBase" id="RU367030"/>
    </source>
</evidence>
<organism evidence="9 10">
    <name type="scientific">Drechslerella stenobrocha 248</name>
    <dbReference type="NCBI Taxonomy" id="1043628"/>
    <lineage>
        <taxon>Eukaryota</taxon>
        <taxon>Fungi</taxon>
        <taxon>Dikarya</taxon>
        <taxon>Ascomycota</taxon>
        <taxon>Pezizomycotina</taxon>
        <taxon>Orbiliomycetes</taxon>
        <taxon>Orbiliales</taxon>
        <taxon>Orbiliaceae</taxon>
        <taxon>Drechslerella</taxon>
    </lineage>
</organism>
<dbReference type="Pfam" id="PF01937">
    <property type="entry name" value="ARMT1-like_dom"/>
    <property type="match status" value="1"/>
</dbReference>
<dbReference type="InterPro" id="IPR002791">
    <property type="entry name" value="ARMT1-like_metal-bd"/>
</dbReference>
<dbReference type="Proteomes" id="UP000024837">
    <property type="component" value="Unassembled WGS sequence"/>
</dbReference>
<feature type="domain" description="Damage-control phosphatase ARMT1-like metal-binding" evidence="8">
    <location>
        <begin position="31"/>
        <end position="442"/>
    </location>
</feature>
<keyword evidence="3 7" id="KW-0479">Metal-binding</keyword>
<comment type="domain">
    <text evidence="7">Subfamily III proteins have a conserved RTxK motif about 40-50 residues from the C-terminus; the threonine may be replaced by serine or cysteine.</text>
</comment>
<comment type="catalytic activity">
    <reaction evidence="6 7">
        <text>beta-D-fructose 6-phosphate = dihydroxyacetone + D-glyceraldehyde 3-phosphate</text>
        <dbReference type="Rhea" id="RHEA:28002"/>
        <dbReference type="ChEBI" id="CHEBI:16016"/>
        <dbReference type="ChEBI" id="CHEBI:57634"/>
        <dbReference type="ChEBI" id="CHEBI:59776"/>
    </reaction>
</comment>
<dbReference type="HOGENOM" id="CLU_030117_2_1_1"/>
<keyword evidence="5 7" id="KW-0464">Manganese</keyword>
<gene>
    <name evidence="9" type="ORF">DRE_02898</name>
</gene>
<dbReference type="SUPFAM" id="SSF111321">
    <property type="entry name" value="AF1104-like"/>
    <property type="match status" value="1"/>
</dbReference>
<dbReference type="InterPro" id="IPR039763">
    <property type="entry name" value="ARMT1"/>
</dbReference>
<evidence type="ECO:0000313" key="9">
    <source>
        <dbReference type="EMBL" id="EWC47698.1"/>
    </source>
</evidence>
<keyword evidence="4 7" id="KW-0378">Hydrolase</keyword>
<dbReference type="AlphaFoldDB" id="W7I6A8"/>
<dbReference type="GO" id="GO:0006974">
    <property type="term" value="P:DNA damage response"/>
    <property type="evidence" value="ECO:0007669"/>
    <property type="project" value="TreeGrafter"/>
</dbReference>
<comment type="function">
    <text evidence="7">Metal-dependent phosphatase that shows phosphatase activity against several substrates, including fructose-1-phosphate and fructose-6-phosphate. Its preference for fructose-1-phosphate, a strong glycating agent that causes DNA damage rather than a canonical yeast metabolite, suggests a damage-control function in hexose phosphate metabolism.</text>
</comment>
<dbReference type="PANTHER" id="PTHR12260">
    <property type="entry name" value="DAMAGE-CONTROL PHOSPHATASE ARMT1"/>
    <property type="match status" value="1"/>
</dbReference>
<evidence type="ECO:0000313" key="10">
    <source>
        <dbReference type="Proteomes" id="UP000024837"/>
    </source>
</evidence>
<sequence length="477" mass="53693">MATATATASYTTILPYKTSDRNSFAFTSACKRWPVIITQAIDAVFRAIPGPKDEVKTKEGRKIVEELAKLKYEVQHNRALTPLRDDGLPDISHYNSALSTLGEPTWLGIPWLFAECYLYRRMAISFNLTTSWKDYDVFLGSKLKTLRSSLPAILELAHRYTTITEPADFTDPASSLLFEEIFLICLWGNATDLSLLTTLSHEDIQALQGSHARDESKKNILANDIDKIYNLLTSLKQSKDGERQIDIVLDNSGFELFVDLYLAGYLLSQGLATRIVLHPKNHPWFVSDVLPSDFGILLNALRDPIDFFLTQEGDEEEQDGRPELKQADLVSLKGLFDSLAGYHAEGKLSMRTSAYWTVQDPFWTLPSTENSALWDDLKTSELVIYKGDLNYRKLTGDSEWDPTTPFDISLGPVGKASGCRTLALRTCKADVVVGLPEGTDERLRREDPDNINEPEKRKWSWSGKYAVVQYCDGKLPE</sequence>
<dbReference type="GO" id="GO:0097023">
    <property type="term" value="F:fructose 6-phosphate aldolase activity"/>
    <property type="evidence" value="ECO:0007669"/>
    <property type="project" value="RHEA"/>
</dbReference>
<dbReference type="GO" id="GO:0046872">
    <property type="term" value="F:metal ion binding"/>
    <property type="evidence" value="ECO:0007669"/>
    <property type="project" value="UniProtKB-UniRule"/>
</dbReference>
<keyword evidence="10" id="KW-1185">Reference proteome</keyword>
<comment type="similarity">
    <text evidence="2 7">Belongs to the damage-control phosphatase family. Sugar phosphate phosphatase III subfamily.</text>
</comment>
<dbReference type="Gene3D" id="1.20.930.60">
    <property type="match status" value="1"/>
</dbReference>
<comment type="catalytic activity">
    <reaction evidence="1 7">
        <text>beta-D-fructose 1-phosphate + H2O = D-fructose + phosphate</text>
        <dbReference type="Rhea" id="RHEA:35603"/>
        <dbReference type="ChEBI" id="CHEBI:15377"/>
        <dbReference type="ChEBI" id="CHEBI:37721"/>
        <dbReference type="ChEBI" id="CHEBI:43474"/>
        <dbReference type="ChEBI" id="CHEBI:138881"/>
    </reaction>
</comment>
<dbReference type="GO" id="GO:0005634">
    <property type="term" value="C:nucleus"/>
    <property type="evidence" value="ECO:0007669"/>
    <property type="project" value="TreeGrafter"/>
</dbReference>
<evidence type="ECO:0000256" key="3">
    <source>
        <dbReference type="ARBA" id="ARBA00022723"/>
    </source>
</evidence>
<name>W7I6A8_9PEZI</name>
<dbReference type="PANTHER" id="PTHR12260:SF6">
    <property type="entry name" value="DAMAGE-CONTROL PHOSPHATASE ARMT1"/>
    <property type="match status" value="1"/>
</dbReference>
<dbReference type="OrthoDB" id="541375at2759"/>
<dbReference type="FunFam" id="1.20.930.60:FF:000002">
    <property type="entry name" value="Protein-glutamate O-methyltransferase C1393.13"/>
    <property type="match status" value="1"/>
</dbReference>
<evidence type="ECO:0000256" key="6">
    <source>
        <dbReference type="ARBA" id="ARBA00048809"/>
    </source>
</evidence>
<dbReference type="InterPro" id="IPR036075">
    <property type="entry name" value="ARMT-1-like_metal-bd_sf"/>
</dbReference>